<comment type="caution">
    <text evidence="2">The sequence shown here is derived from an EMBL/GenBank/DDBJ whole genome shotgun (WGS) entry which is preliminary data.</text>
</comment>
<accession>A0A438IDK4</accession>
<dbReference type="Proteomes" id="UP000288805">
    <property type="component" value="Unassembled WGS sequence"/>
</dbReference>
<evidence type="ECO:0000313" key="3">
    <source>
        <dbReference type="Proteomes" id="UP000288805"/>
    </source>
</evidence>
<organism evidence="2 3">
    <name type="scientific">Vitis vinifera</name>
    <name type="common">Grape</name>
    <dbReference type="NCBI Taxonomy" id="29760"/>
    <lineage>
        <taxon>Eukaryota</taxon>
        <taxon>Viridiplantae</taxon>
        <taxon>Streptophyta</taxon>
        <taxon>Embryophyta</taxon>
        <taxon>Tracheophyta</taxon>
        <taxon>Spermatophyta</taxon>
        <taxon>Magnoliopsida</taxon>
        <taxon>eudicotyledons</taxon>
        <taxon>Gunneridae</taxon>
        <taxon>Pentapetalae</taxon>
        <taxon>rosids</taxon>
        <taxon>Vitales</taxon>
        <taxon>Vitaceae</taxon>
        <taxon>Viteae</taxon>
        <taxon>Vitis</taxon>
    </lineage>
</organism>
<protein>
    <submittedName>
        <fullName evidence="2">Uncharacterized protein</fullName>
    </submittedName>
</protein>
<keyword evidence="1" id="KW-0472">Membrane</keyword>
<gene>
    <name evidence="2" type="ORF">CK203_034544</name>
</gene>
<dbReference type="EMBL" id="QGNW01000118">
    <property type="protein sequence ID" value="RVW94820.1"/>
    <property type="molecule type" value="Genomic_DNA"/>
</dbReference>
<sequence>MYGGAWFIYLGSVQIILLWGMAWTSQNSTGTCLMWGPKA</sequence>
<name>A0A438IDK4_VITVI</name>
<evidence type="ECO:0000313" key="2">
    <source>
        <dbReference type="EMBL" id="RVW94820.1"/>
    </source>
</evidence>
<feature type="transmembrane region" description="Helical" evidence="1">
    <location>
        <begin position="6"/>
        <end position="24"/>
    </location>
</feature>
<keyword evidence="1" id="KW-1133">Transmembrane helix</keyword>
<evidence type="ECO:0000256" key="1">
    <source>
        <dbReference type="SAM" id="Phobius"/>
    </source>
</evidence>
<dbReference type="AlphaFoldDB" id="A0A438IDK4"/>
<proteinExistence type="predicted"/>
<reference evidence="2 3" key="1">
    <citation type="journal article" date="2018" name="PLoS Genet.">
        <title>Population sequencing reveals clonal diversity and ancestral inbreeding in the grapevine cultivar Chardonnay.</title>
        <authorList>
            <person name="Roach M.J."/>
            <person name="Johnson D.L."/>
            <person name="Bohlmann J."/>
            <person name="van Vuuren H.J."/>
            <person name="Jones S.J."/>
            <person name="Pretorius I.S."/>
            <person name="Schmidt S.A."/>
            <person name="Borneman A.R."/>
        </authorList>
    </citation>
    <scope>NUCLEOTIDE SEQUENCE [LARGE SCALE GENOMIC DNA]</scope>
    <source>
        <strain evidence="3">cv. Chardonnay</strain>
        <tissue evidence="2">Leaf</tissue>
    </source>
</reference>
<keyword evidence="1" id="KW-0812">Transmembrane</keyword>